<comment type="caution">
    <text evidence="1">The sequence shown here is derived from an EMBL/GenBank/DDBJ whole genome shotgun (WGS) entry which is preliminary data.</text>
</comment>
<sequence length="45" mass="5852">MRGMGWEYHEWFGGWWLFTDDFTTDWQRRIYRKEMKLNLEHQKIK</sequence>
<name>A0A0F9VNP9_9ZZZZ</name>
<accession>A0A0F9VNP9</accession>
<reference evidence="1" key="1">
    <citation type="journal article" date="2015" name="Nature">
        <title>Complex archaea that bridge the gap between prokaryotes and eukaryotes.</title>
        <authorList>
            <person name="Spang A."/>
            <person name="Saw J.H."/>
            <person name="Jorgensen S.L."/>
            <person name="Zaremba-Niedzwiedzka K."/>
            <person name="Martijn J."/>
            <person name="Lind A.E."/>
            <person name="van Eijk R."/>
            <person name="Schleper C."/>
            <person name="Guy L."/>
            <person name="Ettema T.J."/>
        </authorList>
    </citation>
    <scope>NUCLEOTIDE SEQUENCE</scope>
</reference>
<protein>
    <submittedName>
        <fullName evidence="1">Uncharacterized protein</fullName>
    </submittedName>
</protein>
<proteinExistence type="predicted"/>
<dbReference type="EMBL" id="LAZR01000476">
    <property type="protein sequence ID" value="KKN67393.1"/>
    <property type="molecule type" value="Genomic_DNA"/>
</dbReference>
<gene>
    <name evidence="1" type="ORF">LCGC14_0462570</name>
</gene>
<dbReference type="AlphaFoldDB" id="A0A0F9VNP9"/>
<evidence type="ECO:0000313" key="1">
    <source>
        <dbReference type="EMBL" id="KKN67393.1"/>
    </source>
</evidence>
<organism evidence="1">
    <name type="scientific">marine sediment metagenome</name>
    <dbReference type="NCBI Taxonomy" id="412755"/>
    <lineage>
        <taxon>unclassified sequences</taxon>
        <taxon>metagenomes</taxon>
        <taxon>ecological metagenomes</taxon>
    </lineage>
</organism>